<proteinExistence type="predicted"/>
<name>B3NKZ7_DROER</name>
<evidence type="ECO:0000256" key="1">
    <source>
        <dbReference type="SAM" id="MobiDB-lite"/>
    </source>
</evidence>
<evidence type="ECO:0000313" key="3">
    <source>
        <dbReference type="EMBL" id="EDV54575.2"/>
    </source>
</evidence>
<keyword evidence="2" id="KW-0812">Transmembrane</keyword>
<reference evidence="3 4" key="2">
    <citation type="journal article" date="2008" name="Bioinformatics">
        <title>Assembly reconciliation.</title>
        <authorList>
            <person name="Zimin A.V."/>
            <person name="Smith D.R."/>
            <person name="Sutton G."/>
            <person name="Yorke J.A."/>
        </authorList>
    </citation>
    <scope>NUCLEOTIDE SEQUENCE [LARGE SCALE GENOMIC DNA]</scope>
    <source>
        <strain evidence="3 4">TSC#14021-0224.01</strain>
    </source>
</reference>
<dbReference type="HOGENOM" id="CLU_1295576_0_0_1"/>
<keyword evidence="2" id="KW-1133">Transmembrane helix</keyword>
<dbReference type="AlphaFoldDB" id="B3NKZ7"/>
<dbReference type="OrthoDB" id="7859554at2759"/>
<organism evidence="3 4">
    <name type="scientific">Drosophila erecta</name>
    <name type="common">Fruit fly</name>
    <dbReference type="NCBI Taxonomy" id="7220"/>
    <lineage>
        <taxon>Eukaryota</taxon>
        <taxon>Metazoa</taxon>
        <taxon>Ecdysozoa</taxon>
        <taxon>Arthropoda</taxon>
        <taxon>Hexapoda</taxon>
        <taxon>Insecta</taxon>
        <taxon>Pterygota</taxon>
        <taxon>Neoptera</taxon>
        <taxon>Endopterygota</taxon>
        <taxon>Diptera</taxon>
        <taxon>Brachycera</taxon>
        <taxon>Muscomorpha</taxon>
        <taxon>Ephydroidea</taxon>
        <taxon>Drosophilidae</taxon>
        <taxon>Drosophila</taxon>
        <taxon>Sophophora</taxon>
    </lineage>
</organism>
<feature type="region of interest" description="Disordered" evidence="1">
    <location>
        <begin position="210"/>
        <end position="232"/>
    </location>
</feature>
<accession>B3NKZ7</accession>
<evidence type="ECO:0000256" key="2">
    <source>
        <dbReference type="SAM" id="Phobius"/>
    </source>
</evidence>
<keyword evidence="2" id="KW-0472">Membrane</keyword>
<protein>
    <submittedName>
        <fullName evidence="3">Uncharacterized protein</fullName>
    </submittedName>
</protein>
<reference evidence="3 4" key="1">
    <citation type="journal article" date="2007" name="Nature">
        <title>Evolution of genes and genomes on the Drosophila phylogeny.</title>
        <authorList>
            <consortium name="Drosophila 12 Genomes Consortium"/>
            <person name="Clark A.G."/>
            <person name="Eisen M.B."/>
            <person name="Smith D.R."/>
            <person name="Bergman C.M."/>
            <person name="Oliver B."/>
            <person name="Markow T.A."/>
            <person name="Kaufman T.C."/>
            <person name="Kellis M."/>
            <person name="Gelbart W."/>
            <person name="Iyer V.N."/>
            <person name="Pollard D.A."/>
            <person name="Sackton T.B."/>
            <person name="Larracuente A.M."/>
            <person name="Singh N.D."/>
            <person name="Abad J.P."/>
            <person name="Abt D.N."/>
            <person name="Adryan B."/>
            <person name="Aguade M."/>
            <person name="Akashi H."/>
            <person name="Anderson W.W."/>
            <person name="Aquadro C.F."/>
            <person name="Ardell D.H."/>
            <person name="Arguello R."/>
            <person name="Artieri C.G."/>
            <person name="Barbash D.A."/>
            <person name="Barker D."/>
            <person name="Barsanti P."/>
            <person name="Batterham P."/>
            <person name="Batzoglou S."/>
            <person name="Begun D."/>
            <person name="Bhutkar A."/>
            <person name="Blanco E."/>
            <person name="Bosak S.A."/>
            <person name="Bradley R.K."/>
            <person name="Brand A.D."/>
            <person name="Brent M.R."/>
            <person name="Brooks A.N."/>
            <person name="Brown R.H."/>
            <person name="Butlin R.K."/>
            <person name="Caggese C."/>
            <person name="Calvi B.R."/>
            <person name="Bernardo de Carvalho A."/>
            <person name="Caspi A."/>
            <person name="Castrezana S."/>
            <person name="Celniker S.E."/>
            <person name="Chang J.L."/>
            <person name="Chapple C."/>
            <person name="Chatterji S."/>
            <person name="Chinwalla A."/>
            <person name="Civetta A."/>
            <person name="Clifton S.W."/>
            <person name="Comeron J.M."/>
            <person name="Costello J.C."/>
            <person name="Coyne J.A."/>
            <person name="Daub J."/>
            <person name="David R.G."/>
            <person name="Delcher A.L."/>
            <person name="Delehaunty K."/>
            <person name="Do C.B."/>
            <person name="Ebling H."/>
            <person name="Edwards K."/>
            <person name="Eickbush T."/>
            <person name="Evans J.D."/>
            <person name="Filipski A."/>
            <person name="Findeiss S."/>
            <person name="Freyhult E."/>
            <person name="Fulton L."/>
            <person name="Fulton R."/>
            <person name="Garcia A.C."/>
            <person name="Gardiner A."/>
            <person name="Garfield D.A."/>
            <person name="Garvin B.E."/>
            <person name="Gibson G."/>
            <person name="Gilbert D."/>
            <person name="Gnerre S."/>
            <person name="Godfrey J."/>
            <person name="Good R."/>
            <person name="Gotea V."/>
            <person name="Gravely B."/>
            <person name="Greenberg A.J."/>
            <person name="Griffiths-Jones S."/>
            <person name="Gross S."/>
            <person name="Guigo R."/>
            <person name="Gustafson E.A."/>
            <person name="Haerty W."/>
            <person name="Hahn M.W."/>
            <person name="Halligan D.L."/>
            <person name="Halpern A.L."/>
            <person name="Halter G.M."/>
            <person name="Han M.V."/>
            <person name="Heger A."/>
            <person name="Hillier L."/>
            <person name="Hinrichs A.S."/>
            <person name="Holmes I."/>
            <person name="Hoskins R.A."/>
            <person name="Hubisz M.J."/>
            <person name="Hultmark D."/>
            <person name="Huntley M.A."/>
            <person name="Jaffe D.B."/>
            <person name="Jagadeeshan S."/>
            <person name="Jeck W.R."/>
            <person name="Johnson J."/>
            <person name="Jones C.D."/>
            <person name="Jordan W.C."/>
            <person name="Karpen G.H."/>
            <person name="Kataoka E."/>
            <person name="Keightley P.D."/>
            <person name="Kheradpour P."/>
            <person name="Kirkness E.F."/>
            <person name="Koerich L.B."/>
            <person name="Kristiansen K."/>
            <person name="Kudrna D."/>
            <person name="Kulathinal R.J."/>
            <person name="Kumar S."/>
            <person name="Kwok R."/>
            <person name="Lander E."/>
            <person name="Langley C.H."/>
            <person name="Lapoint R."/>
            <person name="Lazzaro B.P."/>
            <person name="Lee S.J."/>
            <person name="Levesque L."/>
            <person name="Li R."/>
            <person name="Lin C.F."/>
            <person name="Lin M.F."/>
            <person name="Lindblad-Toh K."/>
            <person name="Llopart A."/>
            <person name="Long M."/>
            <person name="Low L."/>
            <person name="Lozovsky E."/>
            <person name="Lu J."/>
            <person name="Luo M."/>
            <person name="Machado C.A."/>
            <person name="Makalowski W."/>
            <person name="Marzo M."/>
            <person name="Matsuda M."/>
            <person name="Matzkin L."/>
            <person name="McAllister B."/>
            <person name="McBride C.S."/>
            <person name="McKernan B."/>
            <person name="McKernan K."/>
            <person name="Mendez-Lago M."/>
            <person name="Minx P."/>
            <person name="Mollenhauer M.U."/>
            <person name="Montooth K."/>
            <person name="Mount S.M."/>
            <person name="Mu X."/>
            <person name="Myers E."/>
            <person name="Negre B."/>
            <person name="Newfeld S."/>
            <person name="Nielsen R."/>
            <person name="Noor M.A."/>
            <person name="O'Grady P."/>
            <person name="Pachter L."/>
            <person name="Papaceit M."/>
            <person name="Parisi M.J."/>
            <person name="Parisi M."/>
            <person name="Parts L."/>
            <person name="Pedersen J.S."/>
            <person name="Pesole G."/>
            <person name="Phillippy A.M."/>
            <person name="Ponting C.P."/>
            <person name="Pop M."/>
            <person name="Porcelli D."/>
            <person name="Powell J.R."/>
            <person name="Prohaska S."/>
            <person name="Pruitt K."/>
            <person name="Puig M."/>
            <person name="Quesneville H."/>
            <person name="Ram K.R."/>
            <person name="Rand D."/>
            <person name="Rasmussen M.D."/>
            <person name="Reed L.K."/>
            <person name="Reenan R."/>
            <person name="Reily A."/>
            <person name="Remington K.A."/>
            <person name="Rieger T.T."/>
            <person name="Ritchie M.G."/>
            <person name="Robin C."/>
            <person name="Rogers Y.H."/>
            <person name="Rohde C."/>
            <person name="Rozas J."/>
            <person name="Rubenfield M.J."/>
            <person name="Ruiz A."/>
            <person name="Russo S."/>
            <person name="Salzberg S.L."/>
            <person name="Sanchez-Gracia A."/>
            <person name="Saranga D.J."/>
            <person name="Sato H."/>
            <person name="Schaeffer S.W."/>
            <person name="Schatz M.C."/>
            <person name="Schlenke T."/>
            <person name="Schwartz R."/>
            <person name="Segarra C."/>
            <person name="Singh R.S."/>
            <person name="Sirot L."/>
            <person name="Sirota M."/>
            <person name="Sisneros N.B."/>
            <person name="Smith C.D."/>
            <person name="Smith T.F."/>
            <person name="Spieth J."/>
            <person name="Stage D.E."/>
            <person name="Stark A."/>
            <person name="Stephan W."/>
            <person name="Strausberg R.L."/>
            <person name="Strempel S."/>
            <person name="Sturgill D."/>
            <person name="Sutton G."/>
            <person name="Sutton G.G."/>
            <person name="Tao W."/>
            <person name="Teichmann S."/>
            <person name="Tobari Y.N."/>
            <person name="Tomimura Y."/>
            <person name="Tsolas J.M."/>
            <person name="Valente V.L."/>
            <person name="Venter E."/>
            <person name="Venter J.C."/>
            <person name="Vicario S."/>
            <person name="Vieira F.G."/>
            <person name="Vilella A.J."/>
            <person name="Villasante A."/>
            <person name="Walenz B."/>
            <person name="Wang J."/>
            <person name="Wasserman M."/>
            <person name="Watts T."/>
            <person name="Wilson D."/>
            <person name="Wilson R.K."/>
            <person name="Wing R.A."/>
            <person name="Wolfner M.F."/>
            <person name="Wong A."/>
            <person name="Wong G.K."/>
            <person name="Wu C.I."/>
            <person name="Wu G."/>
            <person name="Yamamoto D."/>
            <person name="Yang H.P."/>
            <person name="Yang S.P."/>
            <person name="Yorke J.A."/>
            <person name="Yoshida K."/>
            <person name="Zdobnov E."/>
            <person name="Zhang P."/>
            <person name="Zhang Y."/>
            <person name="Zimin A.V."/>
            <person name="Baldwin J."/>
            <person name="Abdouelleil A."/>
            <person name="Abdulkadir J."/>
            <person name="Abebe A."/>
            <person name="Abera B."/>
            <person name="Abreu J."/>
            <person name="Acer S.C."/>
            <person name="Aftuck L."/>
            <person name="Alexander A."/>
            <person name="An P."/>
            <person name="Anderson E."/>
            <person name="Anderson S."/>
            <person name="Arachi H."/>
            <person name="Azer M."/>
            <person name="Bachantsang P."/>
            <person name="Barry A."/>
            <person name="Bayul T."/>
            <person name="Berlin A."/>
            <person name="Bessette D."/>
            <person name="Bloom T."/>
            <person name="Blye J."/>
            <person name="Boguslavskiy L."/>
            <person name="Bonnet C."/>
            <person name="Boukhgalter B."/>
            <person name="Bourzgui I."/>
            <person name="Brown A."/>
            <person name="Cahill P."/>
            <person name="Channer S."/>
            <person name="Cheshatsang Y."/>
            <person name="Chuda L."/>
            <person name="Citroen M."/>
            <person name="Collymore A."/>
            <person name="Cooke P."/>
            <person name="Costello M."/>
            <person name="D'Aco K."/>
            <person name="Daza R."/>
            <person name="De Haan G."/>
            <person name="DeGray S."/>
            <person name="DeMaso C."/>
            <person name="Dhargay N."/>
            <person name="Dooley K."/>
            <person name="Dooley E."/>
            <person name="Doricent M."/>
            <person name="Dorje P."/>
            <person name="Dorjee K."/>
            <person name="Dupes A."/>
            <person name="Elong R."/>
            <person name="Falk J."/>
            <person name="Farina A."/>
            <person name="Faro S."/>
            <person name="Ferguson D."/>
            <person name="Fisher S."/>
            <person name="Foley C.D."/>
            <person name="Franke A."/>
            <person name="Friedrich D."/>
            <person name="Gadbois L."/>
            <person name="Gearin G."/>
            <person name="Gearin C.R."/>
            <person name="Giannoukos G."/>
            <person name="Goode T."/>
            <person name="Graham J."/>
            <person name="Grandbois E."/>
            <person name="Grewal S."/>
            <person name="Gyaltsen K."/>
            <person name="Hafez N."/>
            <person name="Hagos B."/>
            <person name="Hall J."/>
            <person name="Henson C."/>
            <person name="Hollinger A."/>
            <person name="Honan T."/>
            <person name="Huard M.D."/>
            <person name="Hughes L."/>
            <person name="Hurhula B."/>
            <person name="Husby M.E."/>
            <person name="Kamat A."/>
            <person name="Kanga B."/>
            <person name="Kashin S."/>
            <person name="Khazanovich D."/>
            <person name="Kisner P."/>
            <person name="Lance K."/>
            <person name="Lara M."/>
            <person name="Lee W."/>
            <person name="Lennon N."/>
            <person name="Letendre F."/>
            <person name="LeVine R."/>
            <person name="Lipovsky A."/>
            <person name="Liu X."/>
            <person name="Liu J."/>
            <person name="Liu S."/>
            <person name="Lokyitsang T."/>
            <person name="Lokyitsang Y."/>
            <person name="Lubonja R."/>
            <person name="Lui A."/>
            <person name="MacDonald P."/>
            <person name="Magnisalis V."/>
            <person name="Maru K."/>
            <person name="Matthews C."/>
            <person name="McCusker W."/>
            <person name="McDonough S."/>
            <person name="Mehta T."/>
            <person name="Meldrim J."/>
            <person name="Meneus L."/>
            <person name="Mihai O."/>
            <person name="Mihalev A."/>
            <person name="Mihova T."/>
            <person name="Mittelman R."/>
            <person name="Mlenga V."/>
            <person name="Montmayeur A."/>
            <person name="Mulrain L."/>
            <person name="Navidi A."/>
            <person name="Naylor J."/>
            <person name="Negash T."/>
            <person name="Nguyen T."/>
            <person name="Nguyen N."/>
            <person name="Nicol R."/>
            <person name="Norbu C."/>
            <person name="Norbu N."/>
            <person name="Novod N."/>
            <person name="O'Neill B."/>
            <person name="Osman S."/>
            <person name="Markiewicz E."/>
            <person name="Oyono O.L."/>
            <person name="Patti C."/>
            <person name="Phunkhang P."/>
            <person name="Pierre F."/>
            <person name="Priest M."/>
            <person name="Raghuraman S."/>
            <person name="Rege F."/>
            <person name="Reyes R."/>
            <person name="Rise C."/>
            <person name="Rogov P."/>
            <person name="Ross K."/>
            <person name="Ryan E."/>
            <person name="Settipalli S."/>
            <person name="Shea T."/>
            <person name="Sherpa N."/>
            <person name="Shi L."/>
            <person name="Shih D."/>
            <person name="Sparrow T."/>
            <person name="Spaulding J."/>
            <person name="Stalker J."/>
            <person name="Stange-Thomann N."/>
            <person name="Stavropoulos S."/>
            <person name="Stone C."/>
            <person name="Strader C."/>
            <person name="Tesfaye S."/>
            <person name="Thomson T."/>
            <person name="Thoulutsang Y."/>
            <person name="Thoulutsang D."/>
            <person name="Topham K."/>
            <person name="Topping I."/>
            <person name="Tsamla T."/>
            <person name="Vassiliev H."/>
            <person name="Vo A."/>
            <person name="Wangchuk T."/>
            <person name="Wangdi T."/>
            <person name="Weiand M."/>
            <person name="Wilkinson J."/>
            <person name="Wilson A."/>
            <person name="Yadav S."/>
            <person name="Young G."/>
            <person name="Yu Q."/>
            <person name="Zembek L."/>
            <person name="Zhong D."/>
            <person name="Zimmer A."/>
            <person name="Zwirko Z."/>
            <person name="Jaffe D.B."/>
            <person name="Alvarez P."/>
            <person name="Brockman W."/>
            <person name="Butler J."/>
            <person name="Chin C."/>
            <person name="Gnerre S."/>
            <person name="Grabherr M."/>
            <person name="Kleber M."/>
            <person name="Mauceli E."/>
            <person name="MacCallum I."/>
        </authorList>
    </citation>
    <scope>NUCLEOTIDE SEQUENCE [LARGE SCALE GENOMIC DNA]</scope>
    <source>
        <strain evidence="3 4">TSC#14021-0224.01</strain>
    </source>
</reference>
<feature type="transmembrane region" description="Helical" evidence="2">
    <location>
        <begin position="105"/>
        <end position="123"/>
    </location>
</feature>
<sequence>MIMNPICQVDINRPECQKWMVQVYSKCRDLFKANTLPKWGLDNTPVVYKADVEAMSVVDCHRLKRELAKEVAEEDKDVDDPDELDDLDDMDQVEEVEEALDPERLVALFLVLCAIVILLVLLYRMKRQNKRLREVEVTNPVPEPQEAPPALLPKKKRNRAANCKSWMRRSCRPFFLHNESQVRQYQARAEMEVAIHEERTRQKIAMWTKARERDAQKKRDKLQRNANKASKT</sequence>
<dbReference type="Proteomes" id="UP000008711">
    <property type="component" value="Unassembled WGS sequence"/>
</dbReference>
<dbReference type="EMBL" id="CH954179">
    <property type="protein sequence ID" value="EDV54575.2"/>
    <property type="molecule type" value="Genomic_DNA"/>
</dbReference>
<evidence type="ECO:0000313" key="4">
    <source>
        <dbReference type="Proteomes" id="UP000008711"/>
    </source>
</evidence>
<gene>
    <name evidence="3" type="primary">Dere\GG21585</name>
    <name evidence="3" type="synonym">dere_GLEANR_6387</name>
    <name evidence="3" type="synonym">GG21585</name>
    <name evidence="3" type="ORF">Dere_GG21585</name>
</gene>
<keyword evidence="4" id="KW-1185">Reference proteome</keyword>
<dbReference type="KEGG" id="der:6548908"/>